<keyword evidence="3" id="KW-1185">Reference proteome</keyword>
<comment type="caution">
    <text evidence="2">The sequence shown here is derived from an EMBL/GenBank/DDBJ whole genome shotgun (WGS) entry which is preliminary data.</text>
</comment>
<dbReference type="Pfam" id="PF13401">
    <property type="entry name" value="AAA_22"/>
    <property type="match status" value="1"/>
</dbReference>
<protein>
    <submittedName>
        <fullName evidence="2">ATP-binding protein</fullName>
    </submittedName>
</protein>
<keyword evidence="2" id="KW-0547">Nucleotide-binding</keyword>
<dbReference type="GO" id="GO:0016887">
    <property type="term" value="F:ATP hydrolysis activity"/>
    <property type="evidence" value="ECO:0007669"/>
    <property type="project" value="InterPro"/>
</dbReference>
<dbReference type="PANTHER" id="PTHR35894:SF5">
    <property type="entry name" value="MU-LIKE PROPHAGE FLUMU DNA TRANSPOSITION PROTEIN B"/>
    <property type="match status" value="1"/>
</dbReference>
<dbReference type="Proteomes" id="UP000322530">
    <property type="component" value="Unassembled WGS sequence"/>
</dbReference>
<dbReference type="OrthoDB" id="9801665at2"/>
<accession>A0A5A5T6X4</accession>
<keyword evidence="2" id="KW-0067">ATP-binding</keyword>
<dbReference type="InterPro" id="IPR049945">
    <property type="entry name" value="AAA_22"/>
</dbReference>
<dbReference type="EMBL" id="BIXY01000006">
    <property type="protein sequence ID" value="GCF07128.1"/>
    <property type="molecule type" value="Genomic_DNA"/>
</dbReference>
<sequence length="293" mass="33284">MTNHDKKPSQGFVVTKGYRRFAEMCDACRRARVVGLGYGPPGTGKTESATYYAQWNQIEPYLPEPLITFTGRSAVDGLYPYRPLAFTSAPLDASIQHCRTVFYTPPVTGAPGRIEKEVLTLFAAFSYLVEAANRRHEDKEEFLVTRRFSRLIELLVVDEANRLKDMGLEQVRDIADRGKIGLVLLGMPGLEKRVARAPQLYSRIGFNHEMELLSEEETRFFLDQRWSHRVSAHSDDFTDQEAVATILRITRGNIRVIERLMMQVEHVLVANQLTVVTKEVVETARKNLIIGPD</sequence>
<gene>
    <name evidence="2" type="ORF">KDI_06920</name>
</gene>
<dbReference type="SUPFAM" id="SSF52540">
    <property type="entry name" value="P-loop containing nucleoside triphosphate hydrolases"/>
    <property type="match status" value="1"/>
</dbReference>
<evidence type="ECO:0000313" key="2">
    <source>
        <dbReference type="EMBL" id="GCF07128.1"/>
    </source>
</evidence>
<proteinExistence type="predicted"/>
<reference evidence="2 3" key="1">
    <citation type="submission" date="2019-01" db="EMBL/GenBank/DDBJ databases">
        <title>Draft genome sequence of Dictyobacter sp. Uno17.</title>
        <authorList>
            <person name="Wang C.M."/>
            <person name="Zheng Y."/>
            <person name="Sakai Y."/>
            <person name="Abe K."/>
            <person name="Yokota A."/>
            <person name="Yabe S."/>
        </authorList>
    </citation>
    <scope>NUCLEOTIDE SEQUENCE [LARGE SCALE GENOMIC DNA]</scope>
    <source>
        <strain evidence="2 3">Uno17</strain>
    </source>
</reference>
<evidence type="ECO:0000313" key="3">
    <source>
        <dbReference type="Proteomes" id="UP000322530"/>
    </source>
</evidence>
<name>A0A5A5T6X4_9CHLR</name>
<dbReference type="InterPro" id="IPR027417">
    <property type="entry name" value="P-loop_NTPase"/>
</dbReference>
<dbReference type="PANTHER" id="PTHR35894">
    <property type="entry name" value="GENERAL SECRETION PATHWAY PROTEIN A-RELATED"/>
    <property type="match status" value="1"/>
</dbReference>
<organism evidence="2 3">
    <name type="scientific">Dictyobacter arantiisoli</name>
    <dbReference type="NCBI Taxonomy" id="2014874"/>
    <lineage>
        <taxon>Bacteria</taxon>
        <taxon>Bacillati</taxon>
        <taxon>Chloroflexota</taxon>
        <taxon>Ktedonobacteria</taxon>
        <taxon>Ktedonobacterales</taxon>
        <taxon>Dictyobacteraceae</taxon>
        <taxon>Dictyobacter</taxon>
    </lineage>
</organism>
<dbReference type="InterPro" id="IPR052026">
    <property type="entry name" value="ExeA_AAA_ATPase_DNA-bind"/>
</dbReference>
<dbReference type="RefSeq" id="WP_149400163.1">
    <property type="nucleotide sequence ID" value="NZ_BIXY01000006.1"/>
</dbReference>
<dbReference type="AlphaFoldDB" id="A0A5A5T6X4"/>
<feature type="domain" description="ORC1/DEAH AAA+ ATPase" evidence="1">
    <location>
        <begin position="36"/>
        <end position="193"/>
    </location>
</feature>
<evidence type="ECO:0000259" key="1">
    <source>
        <dbReference type="Pfam" id="PF13401"/>
    </source>
</evidence>
<dbReference type="GO" id="GO:0005524">
    <property type="term" value="F:ATP binding"/>
    <property type="evidence" value="ECO:0007669"/>
    <property type="project" value="UniProtKB-KW"/>
</dbReference>